<evidence type="ECO:0000256" key="1">
    <source>
        <dbReference type="ARBA" id="ARBA00004141"/>
    </source>
</evidence>
<sequence>MENPINILFQVIQRLWSSALNGRPLYKLVLRFAVNFSPVFIWLFMFKNAGVVPNEWRPKIHVGWAYYTDSTVFSPWWFPAWAVLMVVVTFIWYHIVKNKSAYLTQPPQKDLEGGFDSIQLMDSDSRSDSGSSTSGDDSSDDIVEDLGYRLSHDMIPKAKTHALYLTPLLLCLIWPVLNTAHWFATPLTVPKDLTAWLFYVLAHITFPILTAVWLYVFHLPGALKCFSIALGLQNIAGVCTHMLFPTAPPWFIHMHGPEAEANYDMPGYAAGLTRVDVALGTHLHSKGFHKSPIVFGAVPSLHSAMAVQVCIFVWYFANSIALRILAIGFVCVQWWATMYLDHHFRIDLLIGCCYALISFGAIWPYIRHQELKFLKARRENDFTHGTTMGMRVFRGFDRIQRFFDPYH</sequence>
<proteinExistence type="predicted"/>
<gene>
    <name evidence="7" type="primary">IPT1</name>
    <name evidence="7" type="ORF">BN1211_3547</name>
</gene>
<evidence type="ECO:0000313" key="8">
    <source>
        <dbReference type="Proteomes" id="UP000038830"/>
    </source>
</evidence>
<dbReference type="AlphaFoldDB" id="A0A0H5C4I3"/>
<feature type="transmembrane region" description="Helical" evidence="5">
    <location>
        <begin position="293"/>
        <end position="315"/>
    </location>
</feature>
<dbReference type="EMBL" id="CDQK01000004">
    <property type="protein sequence ID" value="CEP23045.1"/>
    <property type="molecule type" value="Genomic_DNA"/>
</dbReference>
<dbReference type="InterPro" id="IPR026841">
    <property type="entry name" value="Aur1/Ipt1"/>
</dbReference>
<dbReference type="GO" id="GO:0030148">
    <property type="term" value="P:sphingolipid biosynthetic process"/>
    <property type="evidence" value="ECO:0007669"/>
    <property type="project" value="TreeGrafter"/>
</dbReference>
<evidence type="ECO:0000256" key="3">
    <source>
        <dbReference type="ARBA" id="ARBA00022989"/>
    </source>
</evidence>
<dbReference type="Proteomes" id="UP000038830">
    <property type="component" value="Unassembled WGS sequence"/>
</dbReference>
<accession>A0A0H5C4I3</accession>
<keyword evidence="3 5" id="KW-1133">Transmembrane helix</keyword>
<feature type="transmembrane region" description="Helical" evidence="5">
    <location>
        <begin position="348"/>
        <end position="366"/>
    </location>
</feature>
<dbReference type="GO" id="GO:0006676">
    <property type="term" value="P:mannosyl diphosphorylinositol ceramide metabolic process"/>
    <property type="evidence" value="ECO:0007669"/>
    <property type="project" value="TreeGrafter"/>
</dbReference>
<keyword evidence="4 5" id="KW-0472">Membrane</keyword>
<evidence type="ECO:0000313" key="7">
    <source>
        <dbReference type="EMBL" id="CEP23045.1"/>
    </source>
</evidence>
<dbReference type="GO" id="GO:0016020">
    <property type="term" value="C:membrane"/>
    <property type="evidence" value="ECO:0007669"/>
    <property type="project" value="UniProtKB-SubCell"/>
</dbReference>
<evidence type="ECO:0000259" key="6">
    <source>
        <dbReference type="Pfam" id="PF14378"/>
    </source>
</evidence>
<dbReference type="GO" id="GO:0070916">
    <property type="term" value="C:inositol phosphoceramide synthase complex"/>
    <property type="evidence" value="ECO:0007669"/>
    <property type="project" value="TreeGrafter"/>
</dbReference>
<evidence type="ECO:0000256" key="2">
    <source>
        <dbReference type="ARBA" id="ARBA00022692"/>
    </source>
</evidence>
<dbReference type="CDD" id="cd03386">
    <property type="entry name" value="PAP2_Aur1_like"/>
    <property type="match status" value="1"/>
</dbReference>
<evidence type="ECO:0000256" key="5">
    <source>
        <dbReference type="SAM" id="Phobius"/>
    </source>
</evidence>
<dbReference type="Pfam" id="PF14378">
    <property type="entry name" value="PAP2_3"/>
    <property type="match status" value="1"/>
</dbReference>
<dbReference type="InterPro" id="IPR052185">
    <property type="entry name" value="IPC_Synthase-Related"/>
</dbReference>
<name>A0A0H5C4I3_CYBJN</name>
<feature type="transmembrane region" description="Helical" evidence="5">
    <location>
        <begin position="76"/>
        <end position="96"/>
    </location>
</feature>
<organism evidence="7 8">
    <name type="scientific">Cyberlindnera jadinii (strain ATCC 18201 / CBS 1600 / BCRC 20928 / JCM 3617 / NBRC 0987 / NRRL Y-1542)</name>
    <name type="common">Torula yeast</name>
    <name type="synonym">Candida utilis</name>
    <dbReference type="NCBI Taxonomy" id="983966"/>
    <lineage>
        <taxon>Eukaryota</taxon>
        <taxon>Fungi</taxon>
        <taxon>Dikarya</taxon>
        <taxon>Ascomycota</taxon>
        <taxon>Saccharomycotina</taxon>
        <taxon>Saccharomycetes</taxon>
        <taxon>Phaffomycetales</taxon>
        <taxon>Phaffomycetaceae</taxon>
        <taxon>Cyberlindnera</taxon>
    </lineage>
</organism>
<feature type="transmembrane region" description="Helical" evidence="5">
    <location>
        <begin position="196"/>
        <end position="216"/>
    </location>
</feature>
<evidence type="ECO:0000256" key="4">
    <source>
        <dbReference type="ARBA" id="ARBA00023136"/>
    </source>
</evidence>
<comment type="subcellular location">
    <subcellularLocation>
        <location evidence="1">Membrane</location>
        <topology evidence="1">Multi-pass membrane protein</topology>
    </subcellularLocation>
</comment>
<feature type="transmembrane region" description="Helical" evidence="5">
    <location>
        <begin position="223"/>
        <end position="244"/>
    </location>
</feature>
<protein>
    <submittedName>
        <fullName evidence="7">IPT1 protein</fullName>
    </submittedName>
</protein>
<feature type="transmembrane region" description="Helical" evidence="5">
    <location>
        <begin position="162"/>
        <end position="184"/>
    </location>
</feature>
<feature type="transmembrane region" description="Helical" evidence="5">
    <location>
        <begin position="320"/>
        <end position="336"/>
    </location>
</feature>
<dbReference type="PANTHER" id="PTHR31310:SF8">
    <property type="entry name" value="INOSITOLPHOSPHOTRANSFERASE 1"/>
    <property type="match status" value="1"/>
</dbReference>
<feature type="transmembrane region" description="Helical" evidence="5">
    <location>
        <begin position="28"/>
        <end position="46"/>
    </location>
</feature>
<feature type="domain" description="Inositolphosphotransferase Aur1/Ipt1" evidence="6">
    <location>
        <begin position="194"/>
        <end position="360"/>
    </location>
</feature>
<keyword evidence="2 5" id="KW-0812">Transmembrane</keyword>
<dbReference type="PANTHER" id="PTHR31310">
    <property type="match status" value="1"/>
</dbReference>
<reference evidence="8" key="1">
    <citation type="journal article" date="2015" name="J. Biotechnol.">
        <title>The structure of the Cyberlindnera jadinii genome and its relation to Candida utilis analyzed by the occurrence of single nucleotide polymorphisms.</title>
        <authorList>
            <person name="Rupp O."/>
            <person name="Brinkrolf K."/>
            <person name="Buerth C."/>
            <person name="Kunigo M."/>
            <person name="Schneider J."/>
            <person name="Jaenicke S."/>
            <person name="Goesmann A."/>
            <person name="Puehler A."/>
            <person name="Jaeger K.-E."/>
            <person name="Ernst J.F."/>
        </authorList>
    </citation>
    <scope>NUCLEOTIDE SEQUENCE [LARGE SCALE GENOMIC DNA]</scope>
    <source>
        <strain evidence="8">ATCC 18201 / CBS 1600 / BCRC 20928 / JCM 3617 / NBRC 0987 / NRRL Y-1542</strain>
    </source>
</reference>